<reference evidence="2 3" key="2">
    <citation type="submission" date="2018-11" db="EMBL/GenBank/DDBJ databases">
        <authorList>
            <consortium name="Pathogen Informatics"/>
        </authorList>
    </citation>
    <scope>NUCLEOTIDE SEQUENCE [LARGE SCALE GENOMIC DNA]</scope>
</reference>
<reference evidence="4" key="1">
    <citation type="submission" date="2016-06" db="UniProtKB">
        <authorList>
            <consortium name="WormBaseParasite"/>
        </authorList>
    </citation>
    <scope>IDENTIFICATION</scope>
</reference>
<feature type="compositionally biased region" description="Basic and acidic residues" evidence="1">
    <location>
        <begin position="51"/>
        <end position="60"/>
    </location>
</feature>
<keyword evidence="3" id="KW-1185">Reference proteome</keyword>
<proteinExistence type="predicted"/>
<dbReference type="WBParaSite" id="OFLC_0000801001-mRNA-1">
    <property type="protein sequence ID" value="OFLC_0000801001-mRNA-1"/>
    <property type="gene ID" value="OFLC_0000801001"/>
</dbReference>
<evidence type="ECO:0000313" key="3">
    <source>
        <dbReference type="Proteomes" id="UP000267606"/>
    </source>
</evidence>
<evidence type="ECO:0000256" key="1">
    <source>
        <dbReference type="SAM" id="MobiDB-lite"/>
    </source>
</evidence>
<protein>
    <submittedName>
        <fullName evidence="2 4">Uncharacterized protein</fullName>
    </submittedName>
</protein>
<dbReference type="EMBL" id="UZAJ01008748">
    <property type="protein sequence ID" value="VDO53624.1"/>
    <property type="molecule type" value="Genomic_DNA"/>
</dbReference>
<gene>
    <name evidence="2" type="ORF">OFLC_LOCUS8010</name>
</gene>
<evidence type="ECO:0000313" key="4">
    <source>
        <dbReference type="WBParaSite" id="OFLC_0000801001-mRNA-1"/>
    </source>
</evidence>
<organism evidence="4">
    <name type="scientific">Onchocerca flexuosa</name>
    <dbReference type="NCBI Taxonomy" id="387005"/>
    <lineage>
        <taxon>Eukaryota</taxon>
        <taxon>Metazoa</taxon>
        <taxon>Ecdysozoa</taxon>
        <taxon>Nematoda</taxon>
        <taxon>Chromadorea</taxon>
        <taxon>Rhabditida</taxon>
        <taxon>Spirurina</taxon>
        <taxon>Spiruromorpha</taxon>
        <taxon>Filarioidea</taxon>
        <taxon>Onchocercidae</taxon>
        <taxon>Onchocerca</taxon>
    </lineage>
</organism>
<evidence type="ECO:0000313" key="2">
    <source>
        <dbReference type="EMBL" id="VDO53624.1"/>
    </source>
</evidence>
<dbReference type="Proteomes" id="UP000267606">
    <property type="component" value="Unassembled WGS sequence"/>
</dbReference>
<accession>A0A183HKJ9</accession>
<dbReference type="STRING" id="387005.A0A183HKJ9"/>
<sequence>MKSQVWLYVNRYSENRHTGLMQKEQNTQASSSIIRVHETSAEPVTKKPRKEVKSEFSETA</sequence>
<name>A0A183HKJ9_9BILA</name>
<feature type="region of interest" description="Disordered" evidence="1">
    <location>
        <begin position="36"/>
        <end position="60"/>
    </location>
</feature>
<dbReference type="AlphaFoldDB" id="A0A183HKJ9"/>